<protein>
    <submittedName>
        <fullName evidence="2">Uncharacterized protein</fullName>
    </submittedName>
</protein>
<gene>
    <name evidence="2" type="ORF">DICVIV_02351</name>
</gene>
<evidence type="ECO:0000313" key="3">
    <source>
        <dbReference type="Proteomes" id="UP000053766"/>
    </source>
</evidence>
<evidence type="ECO:0000313" key="2">
    <source>
        <dbReference type="EMBL" id="KJH51435.1"/>
    </source>
</evidence>
<evidence type="ECO:0000256" key="1">
    <source>
        <dbReference type="SAM" id="MobiDB-lite"/>
    </source>
</evidence>
<reference evidence="3" key="2">
    <citation type="journal article" date="2016" name="Sci. Rep.">
        <title>Dictyocaulus viviparus genome, variome and transcriptome elucidate lungworm biology and support future intervention.</title>
        <authorList>
            <person name="McNulty S.N."/>
            <person name="Strube C."/>
            <person name="Rosa B.A."/>
            <person name="Martin J.C."/>
            <person name="Tyagi R."/>
            <person name="Choi Y.J."/>
            <person name="Wang Q."/>
            <person name="Hallsworth Pepin K."/>
            <person name="Zhang X."/>
            <person name="Ozersky P."/>
            <person name="Wilson R.K."/>
            <person name="Sternberg P.W."/>
            <person name="Gasser R.B."/>
            <person name="Mitreva M."/>
        </authorList>
    </citation>
    <scope>NUCLEOTIDE SEQUENCE [LARGE SCALE GENOMIC DNA]</scope>
    <source>
        <strain evidence="3">HannoverDv2000</strain>
    </source>
</reference>
<feature type="compositionally biased region" description="Basic residues" evidence="1">
    <location>
        <begin position="194"/>
        <end position="238"/>
    </location>
</feature>
<feature type="compositionally biased region" description="Low complexity" evidence="1">
    <location>
        <begin position="172"/>
        <end position="181"/>
    </location>
</feature>
<keyword evidence="3" id="KW-1185">Reference proteome</keyword>
<feature type="compositionally biased region" description="Low complexity" evidence="1">
    <location>
        <begin position="84"/>
        <end position="101"/>
    </location>
</feature>
<sequence>MDSERSGVRSTSIRRMSHRDVEPTQVEEESNRASERRSHPSHYGDDQSDKGSPSSKRTRKIADNQRHTSEKTPRQREIATSPESLRIQRSQQSSRSMASTSSKKKKRSFGRSMERSGKSGAFTLSGRNRSSKHRSSKSKTPSGSKVSVQKTEDKAPIRSLRSAIGLSKLEASSSGKTSTKSKLSKPNENDKSGKNRRSRKSTKSSKTRSGKSRKSKSRQRKIRSTSNKSRKSKHLISV</sequence>
<reference evidence="2 3" key="1">
    <citation type="submission" date="2013-11" db="EMBL/GenBank/DDBJ databases">
        <title>Draft genome of the bovine lungworm Dictyocaulus viviparus.</title>
        <authorList>
            <person name="Mitreva M."/>
        </authorList>
    </citation>
    <scope>NUCLEOTIDE SEQUENCE [LARGE SCALE GENOMIC DNA]</scope>
    <source>
        <strain evidence="2 3">HannoverDv2000</strain>
    </source>
</reference>
<dbReference type="EMBL" id="KN716183">
    <property type="protein sequence ID" value="KJH51435.1"/>
    <property type="molecule type" value="Genomic_DNA"/>
</dbReference>
<accession>A0A0D8Y3Z0</accession>
<feature type="region of interest" description="Disordered" evidence="1">
    <location>
        <begin position="1"/>
        <end position="238"/>
    </location>
</feature>
<feature type="compositionally biased region" description="Basic and acidic residues" evidence="1">
    <location>
        <begin position="29"/>
        <end position="49"/>
    </location>
</feature>
<dbReference type="AlphaFoldDB" id="A0A0D8Y3Z0"/>
<name>A0A0D8Y3Z0_DICVI</name>
<feature type="compositionally biased region" description="Basic and acidic residues" evidence="1">
    <location>
        <begin position="60"/>
        <end position="77"/>
    </location>
</feature>
<proteinExistence type="predicted"/>
<dbReference type="Proteomes" id="UP000053766">
    <property type="component" value="Unassembled WGS sequence"/>
</dbReference>
<organism evidence="2 3">
    <name type="scientific">Dictyocaulus viviparus</name>
    <name type="common">Bovine lungworm</name>
    <dbReference type="NCBI Taxonomy" id="29172"/>
    <lineage>
        <taxon>Eukaryota</taxon>
        <taxon>Metazoa</taxon>
        <taxon>Ecdysozoa</taxon>
        <taxon>Nematoda</taxon>
        <taxon>Chromadorea</taxon>
        <taxon>Rhabditida</taxon>
        <taxon>Rhabditina</taxon>
        <taxon>Rhabditomorpha</taxon>
        <taxon>Strongyloidea</taxon>
        <taxon>Metastrongylidae</taxon>
        <taxon>Dictyocaulus</taxon>
    </lineage>
</organism>